<dbReference type="Pfam" id="PF03131">
    <property type="entry name" value="bZIP_Maf"/>
    <property type="match status" value="1"/>
</dbReference>
<dbReference type="EMBL" id="HAAD01003842">
    <property type="protein sequence ID" value="CDG70074.1"/>
    <property type="molecule type" value="mRNA"/>
</dbReference>
<dbReference type="GO" id="GO:0000978">
    <property type="term" value="F:RNA polymerase II cis-regulatory region sequence-specific DNA binding"/>
    <property type="evidence" value="ECO:0007669"/>
    <property type="project" value="InterPro"/>
</dbReference>
<feature type="non-terminal residue" evidence="7">
    <location>
        <position position="1"/>
    </location>
</feature>
<dbReference type="Gene3D" id="1.10.880.10">
    <property type="entry name" value="Transcription factor, Skn-1-like, DNA-binding domain"/>
    <property type="match status" value="1"/>
</dbReference>
<dbReference type="InterPro" id="IPR047167">
    <property type="entry name" value="NFE2-like"/>
</dbReference>
<proteinExistence type="evidence at transcript level"/>
<keyword evidence="4" id="KW-0804">Transcription</keyword>
<accession>T2MD98</accession>
<dbReference type="GO" id="GO:0000981">
    <property type="term" value="F:DNA-binding transcription factor activity, RNA polymerase II-specific"/>
    <property type="evidence" value="ECO:0007669"/>
    <property type="project" value="TreeGrafter"/>
</dbReference>
<gene>
    <name evidence="7" type="primary">NFE2L1</name>
</gene>
<dbReference type="PANTHER" id="PTHR24411">
    <property type="entry name" value="NUCLEAR FACTOR ERYTHROID 2-RELATED FACTOR"/>
    <property type="match status" value="1"/>
</dbReference>
<dbReference type="InterPro" id="IPR008917">
    <property type="entry name" value="TF_DNA-bd_sf"/>
</dbReference>
<protein>
    <submittedName>
        <fullName evidence="7">Nuclear factor erythroid 2-related factor 1</fullName>
    </submittedName>
</protein>
<keyword evidence="2" id="KW-0238">DNA-binding</keyword>
<evidence type="ECO:0000256" key="5">
    <source>
        <dbReference type="ARBA" id="ARBA00023242"/>
    </source>
</evidence>
<sequence>RKYLSSSCEFIWYRFCSLCSCLSQFLKSLQKPKIKFLQIVVMIWDQGVSNFIVALLFTKWILQSSNDTLQINQIFNNVPFNKRLVSTFRNLYKNAENTQLDLNIAGYHDLQNLKGSNVYSYEVQNLLSWQNAYHRGDLRLHSELQLSILPVNAVHKGDKKISNSLQTISNVFIDDGYDSSGLSLDSPTSSTLSETRPDYLFSSSSPPFSDNNFENFSSLPGAYSADFDIDDLLDNNDLNLGVETNYKSQSCCNEKEKLSCLNPFSKILDIDHDLDYVSSPLKSPSFDEFLTSPNQGFLTKYGIDISFEDPFEICFTNSSLKEKLLDSSLNIEDYDINELKLEEDVDRALVESLSPNVSKYKVMNDESNEVSKALIEKNAFEVDHDYYQRSDSSLNYTTKSYLNDVAVGARQLTELSHTFAPSHSVTNSKETKSENIWPDFPYTSEELVTMPVDTFNEVIKLLDEIRKHIAKDVRRKGKNKFAARGCRKRKNDLIKCLDIGVDELIRKKNNLLDERNKIIAETLEIRRKTMWLNSYIFMHLRDSNGGLYSSVDYSLQYTSDGNVYIVPSDKTSKVHI</sequence>
<dbReference type="AlphaFoldDB" id="T2MD98"/>
<dbReference type="PANTHER" id="PTHR24411:SF55">
    <property type="entry name" value="SEGMENTATION PROTEIN CAP'N'COLLAR"/>
    <property type="match status" value="1"/>
</dbReference>
<dbReference type="GO" id="GO:0005634">
    <property type="term" value="C:nucleus"/>
    <property type="evidence" value="ECO:0007669"/>
    <property type="project" value="TreeGrafter"/>
</dbReference>
<evidence type="ECO:0000256" key="2">
    <source>
        <dbReference type="ARBA" id="ARBA00023125"/>
    </source>
</evidence>
<dbReference type="InterPro" id="IPR004826">
    <property type="entry name" value="bZIP_Maf"/>
</dbReference>
<evidence type="ECO:0000313" key="7">
    <source>
        <dbReference type="EMBL" id="CDG70074.1"/>
    </source>
</evidence>
<evidence type="ECO:0000256" key="1">
    <source>
        <dbReference type="ARBA" id="ARBA00023015"/>
    </source>
</evidence>
<keyword evidence="1" id="KW-0805">Transcription regulation</keyword>
<keyword evidence="5" id="KW-0539">Nucleus</keyword>
<feature type="domain" description="Basic leucine zipper" evidence="6">
    <location>
        <begin position="443"/>
        <end position="525"/>
    </location>
</feature>
<evidence type="ECO:0000256" key="4">
    <source>
        <dbReference type="ARBA" id="ARBA00023163"/>
    </source>
</evidence>
<dbReference type="SUPFAM" id="SSF47454">
    <property type="entry name" value="A DNA-binding domain in eukaryotic transcription factors"/>
    <property type="match status" value="1"/>
</dbReference>
<dbReference type="OrthoDB" id="7458135at2759"/>
<evidence type="ECO:0000256" key="3">
    <source>
        <dbReference type="ARBA" id="ARBA00023159"/>
    </source>
</evidence>
<name>T2MD98_HYDVU</name>
<reference evidence="7" key="1">
    <citation type="journal article" date="2013" name="Genome Biol. Evol.">
        <title>Punctuated emergences of genetic and phenotypic innovations in eumetazoan, bilaterian, euteleostome, and hominidae ancestors.</title>
        <authorList>
            <person name="Wenger Y."/>
            <person name="Galliot B."/>
        </authorList>
    </citation>
    <scope>NUCLEOTIDE SEQUENCE</scope>
    <source>
        <tissue evidence="7">Whole animals</tissue>
    </source>
</reference>
<keyword evidence="3" id="KW-0010">Activator</keyword>
<evidence type="ECO:0000259" key="6">
    <source>
        <dbReference type="Pfam" id="PF03131"/>
    </source>
</evidence>
<organism evidence="7">
    <name type="scientific">Hydra vulgaris</name>
    <name type="common">Hydra</name>
    <name type="synonym">Hydra attenuata</name>
    <dbReference type="NCBI Taxonomy" id="6087"/>
    <lineage>
        <taxon>Eukaryota</taxon>
        <taxon>Metazoa</taxon>
        <taxon>Cnidaria</taxon>
        <taxon>Hydrozoa</taxon>
        <taxon>Hydroidolina</taxon>
        <taxon>Anthoathecata</taxon>
        <taxon>Aplanulata</taxon>
        <taxon>Hydridae</taxon>
        <taxon>Hydra</taxon>
    </lineage>
</organism>